<evidence type="ECO:0000256" key="3">
    <source>
        <dbReference type="ARBA" id="ARBA00022490"/>
    </source>
</evidence>
<dbReference type="EMBL" id="OU900107">
    <property type="protein sequence ID" value="CAH1165672.1"/>
    <property type="molecule type" value="Genomic_DNA"/>
</dbReference>
<dbReference type="PANTHER" id="PTHR10678">
    <property type="entry name" value="26S PROTEASOME NON-ATPASE REGULATORY SUBUNIT 11/COP9 SIGNALOSOME COMPLEX SUBUNIT 2"/>
    <property type="match status" value="1"/>
</dbReference>
<reference evidence="6" key="1">
    <citation type="submission" date="2022-01" db="EMBL/GenBank/DDBJ databases">
        <authorList>
            <person name="King R."/>
        </authorList>
    </citation>
    <scope>NUCLEOTIDE SEQUENCE</scope>
</reference>
<keyword evidence="4" id="KW-0539">Nucleus</keyword>
<evidence type="ECO:0000256" key="1">
    <source>
        <dbReference type="ARBA" id="ARBA00004123"/>
    </source>
</evidence>
<sequence length="440" mass="50917">MNDDYFCDEDEEYGDYGLQYSEESTSEPDVDLENQYYLAKTLKEDQLENSVAAFQKVLDLQGDHRGEWGFKALKQLVKINFQLKNYQETMKKYKELLGYINTAVTKNHGEKSINSILDYTSTSKDIELLQDFYETTLSALKNAKNDRLWFKTNTKLGKVYLERGEFAKVTNIIKQLKLTCNTNIQDIDPHKGTQLLEIYALEIQMYTQQKNNKQLKELYERSLKIRSAIPHPLIMSVIRECGGKMHLRSGDYEKAYTDFFEAFKNYDEVGNPRRINCLKYLILTSMLLKSAINPFDSQEAKPYKSETEIKAMTDLISAFQNNNMKEFECIFQENKDSLMVDPFVHEHISDLLVHVRTNALLTLVRPYCNVKLDFISTELGIGSDEVEFLLVSCILDKDIEGRIDQVNKILVKRPKGYDSKYIALEKLTEQIGKLTLSIGV</sequence>
<dbReference type="InterPro" id="IPR050871">
    <property type="entry name" value="26S_Proteasome/COP9_Components"/>
</dbReference>
<dbReference type="PROSITE" id="PS50250">
    <property type="entry name" value="PCI"/>
    <property type="match status" value="1"/>
</dbReference>
<accession>A0A9P0DME4</accession>
<comment type="subcellular location">
    <subcellularLocation>
        <location evidence="2">Cytoplasm</location>
    </subcellularLocation>
    <subcellularLocation>
        <location evidence="1">Nucleus</location>
    </subcellularLocation>
</comment>
<dbReference type="GO" id="GO:0005634">
    <property type="term" value="C:nucleus"/>
    <property type="evidence" value="ECO:0007669"/>
    <property type="project" value="UniProtKB-SubCell"/>
</dbReference>
<dbReference type="InterPro" id="IPR000717">
    <property type="entry name" value="PCI_dom"/>
</dbReference>
<dbReference type="SMART" id="SM00088">
    <property type="entry name" value="PINT"/>
    <property type="match status" value="1"/>
</dbReference>
<dbReference type="AlphaFoldDB" id="A0A9P0DME4"/>
<protein>
    <recommendedName>
        <fullName evidence="5">PCI domain-containing protein</fullName>
    </recommendedName>
</protein>
<dbReference type="FunFam" id="1.25.40.570:FF:000006">
    <property type="entry name" value="COP9 signalosome complex subunit 2"/>
    <property type="match status" value="1"/>
</dbReference>
<dbReference type="Pfam" id="PF01399">
    <property type="entry name" value="PCI"/>
    <property type="match status" value="1"/>
</dbReference>
<evidence type="ECO:0000259" key="5">
    <source>
        <dbReference type="PROSITE" id="PS50250"/>
    </source>
</evidence>
<keyword evidence="7" id="KW-1185">Reference proteome</keyword>
<dbReference type="Proteomes" id="UP001153712">
    <property type="component" value="Chromosome 14"/>
</dbReference>
<dbReference type="SUPFAM" id="SSF48452">
    <property type="entry name" value="TPR-like"/>
    <property type="match status" value="1"/>
</dbReference>
<keyword evidence="3" id="KW-0963">Cytoplasm</keyword>
<evidence type="ECO:0000313" key="7">
    <source>
        <dbReference type="Proteomes" id="UP001153712"/>
    </source>
</evidence>
<dbReference type="InterPro" id="IPR036390">
    <property type="entry name" value="WH_DNA-bd_sf"/>
</dbReference>
<dbReference type="InterPro" id="IPR011990">
    <property type="entry name" value="TPR-like_helical_dom_sf"/>
</dbReference>
<gene>
    <name evidence="6" type="ORF">PHYEVI_LOCUS3926</name>
</gene>
<evidence type="ECO:0000256" key="2">
    <source>
        <dbReference type="ARBA" id="ARBA00004496"/>
    </source>
</evidence>
<dbReference type="SUPFAM" id="SSF46785">
    <property type="entry name" value="Winged helix' DNA-binding domain"/>
    <property type="match status" value="1"/>
</dbReference>
<proteinExistence type="predicted"/>
<evidence type="ECO:0000313" key="6">
    <source>
        <dbReference type="EMBL" id="CAH1165672.1"/>
    </source>
</evidence>
<organism evidence="6 7">
    <name type="scientific">Phyllotreta striolata</name>
    <name type="common">Striped flea beetle</name>
    <name type="synonym">Crioceris striolata</name>
    <dbReference type="NCBI Taxonomy" id="444603"/>
    <lineage>
        <taxon>Eukaryota</taxon>
        <taxon>Metazoa</taxon>
        <taxon>Ecdysozoa</taxon>
        <taxon>Arthropoda</taxon>
        <taxon>Hexapoda</taxon>
        <taxon>Insecta</taxon>
        <taxon>Pterygota</taxon>
        <taxon>Neoptera</taxon>
        <taxon>Endopterygota</taxon>
        <taxon>Coleoptera</taxon>
        <taxon>Polyphaga</taxon>
        <taxon>Cucujiformia</taxon>
        <taxon>Chrysomeloidea</taxon>
        <taxon>Chrysomelidae</taxon>
        <taxon>Galerucinae</taxon>
        <taxon>Alticini</taxon>
        <taxon>Phyllotreta</taxon>
    </lineage>
</organism>
<dbReference type="SMART" id="SM00753">
    <property type="entry name" value="PAM"/>
    <property type="match status" value="1"/>
</dbReference>
<name>A0A9P0DME4_PHYSR</name>
<feature type="domain" description="PCI" evidence="5">
    <location>
        <begin position="248"/>
        <end position="417"/>
    </location>
</feature>
<dbReference type="Gene3D" id="1.25.40.570">
    <property type="match status" value="1"/>
</dbReference>
<dbReference type="GO" id="GO:0005737">
    <property type="term" value="C:cytoplasm"/>
    <property type="evidence" value="ECO:0007669"/>
    <property type="project" value="UniProtKB-SubCell"/>
</dbReference>
<evidence type="ECO:0000256" key="4">
    <source>
        <dbReference type="ARBA" id="ARBA00023242"/>
    </source>
</evidence>
<dbReference type="OrthoDB" id="194139at2759"/>